<keyword evidence="3 7" id="KW-0677">Repeat</keyword>
<evidence type="ECO:0000256" key="5">
    <source>
        <dbReference type="PROSITE-ProRule" id="PRU00076"/>
    </source>
</evidence>
<dbReference type="PANTHER" id="PTHR22669">
    <property type="entry name" value="DELTA/SERRATE/LAG-2 DOMAIN PROTEIN"/>
    <property type="match status" value="1"/>
</dbReference>
<keyword evidence="2 5" id="KW-0245">EGF-like domain</keyword>
<organism evidence="12 13">
    <name type="scientific">Caenorhabditis bovis</name>
    <dbReference type="NCBI Taxonomy" id="2654633"/>
    <lineage>
        <taxon>Eukaryota</taxon>
        <taxon>Metazoa</taxon>
        <taxon>Ecdysozoa</taxon>
        <taxon>Nematoda</taxon>
        <taxon>Chromadorea</taxon>
        <taxon>Rhabditida</taxon>
        <taxon>Rhabditina</taxon>
        <taxon>Rhabditomorpha</taxon>
        <taxon>Rhabditoidea</taxon>
        <taxon>Rhabditidae</taxon>
        <taxon>Peloderinae</taxon>
        <taxon>Caenorhabditis</taxon>
    </lineage>
</organism>
<feature type="domain" description="DSL" evidence="11">
    <location>
        <begin position="116"/>
        <end position="158"/>
    </location>
</feature>
<dbReference type="Pfam" id="PF00008">
    <property type="entry name" value="EGF"/>
    <property type="match status" value="1"/>
</dbReference>
<dbReference type="InterPro" id="IPR001774">
    <property type="entry name" value="DSL"/>
</dbReference>
<dbReference type="Proteomes" id="UP000494206">
    <property type="component" value="Unassembled WGS sequence"/>
</dbReference>
<dbReference type="OrthoDB" id="5813299at2759"/>
<feature type="disulfide bond" evidence="6">
    <location>
        <begin position="118"/>
        <end position="127"/>
    </location>
</feature>
<dbReference type="Gene3D" id="2.10.25.10">
    <property type="entry name" value="Laminin"/>
    <property type="match status" value="2"/>
</dbReference>
<evidence type="ECO:0000256" key="8">
    <source>
        <dbReference type="SAM" id="Phobius"/>
    </source>
</evidence>
<sequence>MVASRIALLSLFMVFAAVSGKHRVHQTLVSSTSASIIFKPAEGHKRIHIDLFTNQKRTFEFGLEEVPKFFGYTCWFANKMSTKAAKLRMQLPMVAGVLDERIFMIADATLHVYTLLECEGGHYGAQCEKTCNAKSSINQRCDSLGRIRCDYGWMGPQCAQVIDPRECGCQNQGACVSTRLFESNIGAQERLTCECRPGFGGDFCEIITNKNATLQTVDPCALSGVCQNDAQCISNGLVPFCSCAPGFAGKYCNIKLQPLEEPPAVGVNPLYIVLIIILIIAVIAFNFFLKRKYNNMTRLLRASNVKNPSKVFIVENCMYNDDEEAKYAEPAWKF</sequence>
<evidence type="ECO:0000259" key="10">
    <source>
        <dbReference type="PROSITE" id="PS50026"/>
    </source>
</evidence>
<feature type="signal peptide" evidence="9">
    <location>
        <begin position="1"/>
        <end position="20"/>
    </location>
</feature>
<dbReference type="GO" id="GO:0001708">
    <property type="term" value="P:cell fate specification"/>
    <property type="evidence" value="ECO:0007669"/>
    <property type="project" value="InterPro"/>
</dbReference>
<proteinExistence type="predicted"/>
<evidence type="ECO:0000256" key="7">
    <source>
        <dbReference type="RuleBase" id="RU280815"/>
    </source>
</evidence>
<comment type="subcellular location">
    <subcellularLocation>
        <location evidence="7">Membrane</location>
        <topology evidence="7">Single-pass type I membrane protein</topology>
    </subcellularLocation>
</comment>
<dbReference type="GO" id="GO:0005886">
    <property type="term" value="C:plasma membrane"/>
    <property type="evidence" value="ECO:0007669"/>
    <property type="project" value="TreeGrafter"/>
</dbReference>
<evidence type="ECO:0000256" key="4">
    <source>
        <dbReference type="ARBA" id="ARBA00023157"/>
    </source>
</evidence>
<dbReference type="CDD" id="cd00054">
    <property type="entry name" value="EGF_CA"/>
    <property type="match status" value="1"/>
</dbReference>
<dbReference type="Gene3D" id="2.10.25.140">
    <property type="match status" value="1"/>
</dbReference>
<keyword evidence="1 7" id="KW-0217">Developmental protein</keyword>
<dbReference type="SUPFAM" id="SSF57196">
    <property type="entry name" value="EGF/Laminin"/>
    <property type="match status" value="2"/>
</dbReference>
<feature type="domain" description="EGF-like" evidence="10">
    <location>
        <begin position="216"/>
        <end position="253"/>
    </location>
</feature>
<keyword evidence="4 5" id="KW-1015">Disulfide bond</keyword>
<dbReference type="PROSITE" id="PS50026">
    <property type="entry name" value="EGF_3"/>
    <property type="match status" value="2"/>
</dbReference>
<dbReference type="InterPro" id="IPR039178">
    <property type="entry name" value="Lag2"/>
</dbReference>
<keyword evidence="7 9" id="KW-0732">Signal</keyword>
<reference evidence="12 13" key="1">
    <citation type="submission" date="2020-04" db="EMBL/GenBank/DDBJ databases">
        <authorList>
            <person name="Laetsch R D."/>
            <person name="Stevens L."/>
            <person name="Kumar S."/>
            <person name="Blaxter L. M."/>
        </authorList>
    </citation>
    <scope>NUCLEOTIDE SEQUENCE [LARGE SCALE GENOMIC DNA]</scope>
</reference>
<feature type="disulfide bond" evidence="6">
    <location>
        <begin position="149"/>
        <end position="158"/>
    </location>
</feature>
<dbReference type="GO" id="GO:0005112">
    <property type="term" value="F:Notch binding"/>
    <property type="evidence" value="ECO:0007669"/>
    <property type="project" value="InterPro"/>
</dbReference>
<gene>
    <name evidence="12" type="ORF">CBOVIS_LOCUS549</name>
</gene>
<feature type="disulfide bond" evidence="5">
    <location>
        <begin position="195"/>
        <end position="204"/>
    </location>
</feature>
<dbReference type="PROSITE" id="PS51051">
    <property type="entry name" value="DSL"/>
    <property type="match status" value="1"/>
</dbReference>
<feature type="disulfide bond" evidence="5">
    <location>
        <begin position="243"/>
        <end position="252"/>
    </location>
</feature>
<name>A0A8S1E5K7_9PELO</name>
<dbReference type="SMART" id="SM00181">
    <property type="entry name" value="EGF"/>
    <property type="match status" value="2"/>
</dbReference>
<protein>
    <recommendedName>
        <fullName evidence="7">Delta-like protein</fullName>
    </recommendedName>
</protein>
<comment type="function">
    <text evidence="7">Putative Notch ligand involved in the mediation of Notch signaling.</text>
</comment>
<keyword evidence="7 8" id="KW-0472">Membrane</keyword>
<dbReference type="PROSITE" id="PS01186">
    <property type="entry name" value="EGF_2"/>
    <property type="match status" value="2"/>
</dbReference>
<dbReference type="GO" id="GO:0007219">
    <property type="term" value="P:Notch signaling pathway"/>
    <property type="evidence" value="ECO:0007669"/>
    <property type="project" value="InterPro"/>
</dbReference>
<dbReference type="SMART" id="SM00051">
    <property type="entry name" value="DSL"/>
    <property type="match status" value="1"/>
</dbReference>
<comment type="caution">
    <text evidence="12">The sequence shown here is derived from an EMBL/GenBank/DDBJ whole genome shotgun (WGS) entry which is preliminary data.</text>
</comment>
<feature type="transmembrane region" description="Helical" evidence="8">
    <location>
        <begin position="270"/>
        <end position="289"/>
    </location>
</feature>
<evidence type="ECO:0000256" key="3">
    <source>
        <dbReference type="ARBA" id="ARBA00022737"/>
    </source>
</evidence>
<evidence type="ECO:0000256" key="9">
    <source>
        <dbReference type="SAM" id="SignalP"/>
    </source>
</evidence>
<evidence type="ECO:0000256" key="2">
    <source>
        <dbReference type="ARBA" id="ARBA00022536"/>
    </source>
</evidence>
<accession>A0A8S1E5K7</accession>
<evidence type="ECO:0000256" key="1">
    <source>
        <dbReference type="ARBA" id="ARBA00022473"/>
    </source>
</evidence>
<evidence type="ECO:0000313" key="13">
    <source>
        <dbReference type="Proteomes" id="UP000494206"/>
    </source>
</evidence>
<dbReference type="PROSITE" id="PS00022">
    <property type="entry name" value="EGF_1"/>
    <property type="match status" value="2"/>
</dbReference>
<feature type="domain" description="EGF-like" evidence="10">
    <location>
        <begin position="163"/>
        <end position="205"/>
    </location>
</feature>
<dbReference type="AlphaFoldDB" id="A0A8S1E5K7"/>
<dbReference type="EMBL" id="CADEPM010000001">
    <property type="protein sequence ID" value="CAB3397082.1"/>
    <property type="molecule type" value="Genomic_DNA"/>
</dbReference>
<feature type="chain" id="PRO_5035832186" description="Delta-like protein" evidence="9">
    <location>
        <begin position="21"/>
        <end position="334"/>
    </location>
</feature>
<evidence type="ECO:0000259" key="11">
    <source>
        <dbReference type="PROSITE" id="PS51051"/>
    </source>
</evidence>
<evidence type="ECO:0000256" key="6">
    <source>
        <dbReference type="PROSITE-ProRule" id="PRU00377"/>
    </source>
</evidence>
<dbReference type="Pfam" id="PF01414">
    <property type="entry name" value="DSL"/>
    <property type="match status" value="1"/>
</dbReference>
<dbReference type="PANTHER" id="PTHR22669:SF8">
    <property type="entry name" value="PROTEIN LAG-2"/>
    <property type="match status" value="1"/>
</dbReference>
<keyword evidence="7 8" id="KW-0812">Transmembrane</keyword>
<keyword evidence="13" id="KW-1185">Reference proteome</keyword>
<keyword evidence="7 8" id="KW-1133">Transmembrane helix</keyword>
<dbReference type="InterPro" id="IPR000742">
    <property type="entry name" value="EGF"/>
</dbReference>
<comment type="caution">
    <text evidence="5">Lacks conserved residue(s) required for the propagation of feature annotation.</text>
</comment>
<evidence type="ECO:0000313" key="12">
    <source>
        <dbReference type="EMBL" id="CAB3397082.1"/>
    </source>
</evidence>